<protein>
    <submittedName>
        <fullName evidence="2">LytTR family DNA-binding domain-containing protein</fullName>
    </submittedName>
</protein>
<accession>A0ABT6Y8K0</accession>
<dbReference type="GO" id="GO:0003677">
    <property type="term" value="F:DNA binding"/>
    <property type="evidence" value="ECO:0007669"/>
    <property type="project" value="UniProtKB-KW"/>
</dbReference>
<keyword evidence="3" id="KW-1185">Reference proteome</keyword>
<dbReference type="RefSeq" id="WP_095163921.1">
    <property type="nucleotide sequence ID" value="NZ_JASHIF010000008.1"/>
</dbReference>
<evidence type="ECO:0000313" key="3">
    <source>
        <dbReference type="Proteomes" id="UP001236507"/>
    </source>
</evidence>
<comment type="caution">
    <text evidence="2">The sequence shown here is derived from an EMBL/GenBank/DDBJ whole genome shotgun (WGS) entry which is preliminary data.</text>
</comment>
<reference evidence="2 3" key="1">
    <citation type="submission" date="2023-05" db="EMBL/GenBank/DDBJ databases">
        <title>Novel species of genus Flectobacillus isolated from stream in China.</title>
        <authorList>
            <person name="Lu H."/>
        </authorList>
    </citation>
    <scope>NUCLEOTIDE SEQUENCE [LARGE SCALE GENOMIC DNA]</scope>
    <source>
        <strain evidence="2 3">KCTC 42575</strain>
    </source>
</reference>
<sequence>MNTNTSTHSKLYIDRKKVAIDYSDIVYLEGDENYTIIYLSNGKKVLCARTLKDITNHIQSGEFCRIHRSYCINLNHIRNYKRSDQEVEMTNGHRFGVARRKKTLFEKQVSDFWNSEENH</sequence>
<dbReference type="PANTHER" id="PTHR37299:SF1">
    <property type="entry name" value="STAGE 0 SPORULATION PROTEIN A HOMOLOG"/>
    <property type="match status" value="1"/>
</dbReference>
<dbReference type="InterPro" id="IPR046947">
    <property type="entry name" value="LytR-like"/>
</dbReference>
<dbReference type="Gene3D" id="2.40.50.1020">
    <property type="entry name" value="LytTr DNA-binding domain"/>
    <property type="match status" value="1"/>
</dbReference>
<evidence type="ECO:0000259" key="1">
    <source>
        <dbReference type="PROSITE" id="PS50930"/>
    </source>
</evidence>
<name>A0ABT6Y8K0_9BACT</name>
<dbReference type="Pfam" id="PF04397">
    <property type="entry name" value="LytTR"/>
    <property type="match status" value="1"/>
</dbReference>
<dbReference type="Proteomes" id="UP001236507">
    <property type="component" value="Unassembled WGS sequence"/>
</dbReference>
<proteinExistence type="predicted"/>
<dbReference type="InterPro" id="IPR007492">
    <property type="entry name" value="LytTR_DNA-bd_dom"/>
</dbReference>
<dbReference type="PROSITE" id="PS50930">
    <property type="entry name" value="HTH_LYTTR"/>
    <property type="match status" value="1"/>
</dbReference>
<organism evidence="2 3">
    <name type="scientific">Flectobacillus roseus</name>
    <dbReference type="NCBI Taxonomy" id="502259"/>
    <lineage>
        <taxon>Bacteria</taxon>
        <taxon>Pseudomonadati</taxon>
        <taxon>Bacteroidota</taxon>
        <taxon>Cytophagia</taxon>
        <taxon>Cytophagales</taxon>
        <taxon>Flectobacillaceae</taxon>
        <taxon>Flectobacillus</taxon>
    </lineage>
</organism>
<feature type="domain" description="HTH LytTR-type" evidence="1">
    <location>
        <begin position="11"/>
        <end position="101"/>
    </location>
</feature>
<dbReference type="EMBL" id="JASHIF010000008">
    <property type="protein sequence ID" value="MDI9859586.1"/>
    <property type="molecule type" value="Genomic_DNA"/>
</dbReference>
<dbReference type="PANTHER" id="PTHR37299">
    <property type="entry name" value="TRANSCRIPTIONAL REGULATOR-RELATED"/>
    <property type="match status" value="1"/>
</dbReference>
<evidence type="ECO:0000313" key="2">
    <source>
        <dbReference type="EMBL" id="MDI9859586.1"/>
    </source>
</evidence>
<keyword evidence="2" id="KW-0238">DNA-binding</keyword>
<dbReference type="SMART" id="SM00850">
    <property type="entry name" value="LytTR"/>
    <property type="match status" value="1"/>
</dbReference>
<gene>
    <name evidence="2" type="ORF">QM524_10215</name>
</gene>